<evidence type="ECO:0000313" key="4">
    <source>
        <dbReference type="Proteomes" id="UP000054538"/>
    </source>
</evidence>
<reference evidence="4" key="2">
    <citation type="submission" date="2015-01" db="EMBL/GenBank/DDBJ databases">
        <title>Evolutionary Origins and Diversification of the Mycorrhizal Mutualists.</title>
        <authorList>
            <consortium name="DOE Joint Genome Institute"/>
            <consortium name="Mycorrhizal Genomics Consortium"/>
            <person name="Kohler A."/>
            <person name="Kuo A."/>
            <person name="Nagy L.G."/>
            <person name="Floudas D."/>
            <person name="Copeland A."/>
            <person name="Barry K.W."/>
            <person name="Cichocki N."/>
            <person name="Veneault-Fourrey C."/>
            <person name="LaButti K."/>
            <person name="Lindquist E.A."/>
            <person name="Lipzen A."/>
            <person name="Lundell T."/>
            <person name="Morin E."/>
            <person name="Murat C."/>
            <person name="Riley R."/>
            <person name="Ohm R."/>
            <person name="Sun H."/>
            <person name="Tunlid A."/>
            <person name="Henrissat B."/>
            <person name="Grigoriev I.V."/>
            <person name="Hibbett D.S."/>
            <person name="Martin F."/>
        </authorList>
    </citation>
    <scope>NUCLEOTIDE SEQUENCE [LARGE SCALE GENOMIC DNA]</scope>
    <source>
        <strain evidence="4">Ve08.2h10</strain>
    </source>
</reference>
<keyword evidence="4" id="KW-1185">Reference proteome</keyword>
<evidence type="ECO:0000313" key="3">
    <source>
        <dbReference type="EMBL" id="KIK92424.1"/>
    </source>
</evidence>
<dbReference type="InterPro" id="IPR036188">
    <property type="entry name" value="FAD/NAD-bd_sf"/>
</dbReference>
<organism evidence="3 4">
    <name type="scientific">Paxillus rubicundulus Ve08.2h10</name>
    <dbReference type="NCBI Taxonomy" id="930991"/>
    <lineage>
        <taxon>Eukaryota</taxon>
        <taxon>Fungi</taxon>
        <taxon>Dikarya</taxon>
        <taxon>Basidiomycota</taxon>
        <taxon>Agaricomycotina</taxon>
        <taxon>Agaricomycetes</taxon>
        <taxon>Agaricomycetidae</taxon>
        <taxon>Boletales</taxon>
        <taxon>Paxilineae</taxon>
        <taxon>Paxillaceae</taxon>
        <taxon>Paxillus</taxon>
    </lineage>
</organism>
<gene>
    <name evidence="3" type="ORF">PAXRUDRAFT_829965</name>
</gene>
<proteinExistence type="predicted"/>
<reference evidence="3 4" key="1">
    <citation type="submission" date="2014-04" db="EMBL/GenBank/DDBJ databases">
        <authorList>
            <consortium name="DOE Joint Genome Institute"/>
            <person name="Kuo A."/>
            <person name="Kohler A."/>
            <person name="Jargeat P."/>
            <person name="Nagy L.G."/>
            <person name="Floudas D."/>
            <person name="Copeland A."/>
            <person name="Barry K.W."/>
            <person name="Cichocki N."/>
            <person name="Veneault-Fourrey C."/>
            <person name="LaButti K."/>
            <person name="Lindquist E.A."/>
            <person name="Lipzen A."/>
            <person name="Lundell T."/>
            <person name="Morin E."/>
            <person name="Murat C."/>
            <person name="Sun H."/>
            <person name="Tunlid A."/>
            <person name="Henrissat B."/>
            <person name="Grigoriev I.V."/>
            <person name="Hibbett D.S."/>
            <person name="Martin F."/>
            <person name="Nordberg H.P."/>
            <person name="Cantor M.N."/>
            <person name="Hua S.X."/>
        </authorList>
    </citation>
    <scope>NUCLEOTIDE SEQUENCE [LARGE SCALE GENOMIC DNA]</scope>
    <source>
        <strain evidence="3 4">Ve08.2h10</strain>
    </source>
</reference>
<dbReference type="Gene3D" id="3.30.70.1990">
    <property type="match status" value="1"/>
</dbReference>
<name>A0A0D0DZE8_9AGAM</name>
<dbReference type="STRING" id="930991.A0A0D0DZE8"/>
<dbReference type="EMBL" id="KN825281">
    <property type="protein sequence ID" value="KIK92424.1"/>
    <property type="molecule type" value="Genomic_DNA"/>
</dbReference>
<evidence type="ECO:0000256" key="1">
    <source>
        <dbReference type="SAM" id="Phobius"/>
    </source>
</evidence>
<dbReference type="PANTHER" id="PTHR42923">
    <property type="entry name" value="PROTOPORPHYRINOGEN OXIDASE"/>
    <property type="match status" value="1"/>
</dbReference>
<dbReference type="InterPro" id="IPR002937">
    <property type="entry name" value="Amino_oxidase"/>
</dbReference>
<dbReference type="Gene3D" id="1.10.405.20">
    <property type="match status" value="1"/>
</dbReference>
<dbReference type="GO" id="GO:0016491">
    <property type="term" value="F:oxidoreductase activity"/>
    <property type="evidence" value="ECO:0007669"/>
    <property type="project" value="InterPro"/>
</dbReference>
<dbReference type="OrthoDB" id="5977668at2759"/>
<sequence>MRIAVIGSGVSGLAATWLLNEHSDHEVHLFEAGDRAGGHANTVRYHLGGRAVDVDTGFIVFNPSTYPNFIRFLNRYPDITLLPTEMTFSVSRDHGLFEWAGNNLASVFCQPSRLLDPNMWRLLYDVLRFNACARRLAIDDNSMENCSIGDYLVREGYSDTFRDDYLIPMTAAIWSTSPDKCTLEFPARTLVQFLSNHHLLQITGKPSWLTIKGGSRNYVEAILSKLPESQLHLSTPIASVGSTSDGAVHVKSITGQSLKFDCAIMACHSDTTLSLLKEGSGLTEEEGKILSRFMWNQNEVVLHNDINLMPKSRLAWSCWNYLTFSSFDQKGVRTANVDKVALTYNMNDLQHLPIEEYGPVLVTLNPPIEPVHGTIAARFRYDHPVLNAEALLSQKQMNGIQGRRGILYAGAWLGYGFHEDGFTSGLRAVAEHIDGVRLPFAIASADWIPRAVFVAHVFDFFEWSGIRSMLGKVLSFTLFLLGRLMLVGKANHRRGMI</sequence>
<dbReference type="Proteomes" id="UP000054538">
    <property type="component" value="Unassembled WGS sequence"/>
</dbReference>
<dbReference type="FunFam" id="1.10.405.20:FF:000001">
    <property type="entry name" value="Amine oxidase"/>
    <property type="match status" value="1"/>
</dbReference>
<dbReference type="InterPro" id="IPR050464">
    <property type="entry name" value="Zeta_carotene_desat/Oxidored"/>
</dbReference>
<evidence type="ECO:0000259" key="2">
    <source>
        <dbReference type="Pfam" id="PF01593"/>
    </source>
</evidence>
<dbReference type="HOGENOM" id="CLU_028123_2_1_1"/>
<feature type="domain" description="Amine oxidase" evidence="2">
    <location>
        <begin position="10"/>
        <end position="271"/>
    </location>
</feature>
<keyword evidence="1" id="KW-0812">Transmembrane</keyword>
<dbReference type="Gene3D" id="3.50.50.60">
    <property type="entry name" value="FAD/NAD(P)-binding domain"/>
    <property type="match status" value="1"/>
</dbReference>
<protein>
    <recommendedName>
        <fullName evidence="2">Amine oxidase domain-containing protein</fullName>
    </recommendedName>
</protein>
<feature type="transmembrane region" description="Helical" evidence="1">
    <location>
        <begin position="469"/>
        <end position="486"/>
    </location>
</feature>
<dbReference type="InParanoid" id="A0A0D0DZE8"/>
<dbReference type="AlphaFoldDB" id="A0A0D0DZE8"/>
<keyword evidence="1" id="KW-0472">Membrane</keyword>
<dbReference type="PANTHER" id="PTHR42923:SF17">
    <property type="entry name" value="AMINE OXIDASE DOMAIN-CONTAINING PROTEIN"/>
    <property type="match status" value="1"/>
</dbReference>
<dbReference type="SUPFAM" id="SSF51905">
    <property type="entry name" value="FAD/NAD(P)-binding domain"/>
    <property type="match status" value="1"/>
</dbReference>
<keyword evidence="1" id="KW-1133">Transmembrane helix</keyword>
<dbReference type="Pfam" id="PF01593">
    <property type="entry name" value="Amino_oxidase"/>
    <property type="match status" value="1"/>
</dbReference>
<accession>A0A0D0DZE8</accession>